<keyword evidence="14" id="KW-1185">Reference proteome</keyword>
<dbReference type="InterPro" id="IPR039289">
    <property type="entry name" value="CHCHD4"/>
</dbReference>
<evidence type="ECO:0000256" key="3">
    <source>
        <dbReference type="ARBA" id="ARBA00013714"/>
    </source>
</evidence>
<dbReference type="GO" id="GO:0005758">
    <property type="term" value="C:mitochondrial intermembrane space"/>
    <property type="evidence" value="ECO:0007669"/>
    <property type="project" value="TreeGrafter"/>
</dbReference>
<keyword evidence="10" id="KW-0676">Redox-active center</keyword>
<sequence length="269" mass="28366">MFTRFASRSLSRQALAISVGAASYATYSLARPVHLDGTFDKVKEAASDIGEKISSKSPLKPQSPAGVPGAKTSHNPSTSMNHGQTAGESDDKQADPLVSAQKKKQKASGNSTNNDDKAQTAKKGGGTGAKISSGHEIDEDGQRVPNHDGIKASSQPKKSSKSSSQDSPLNGAAASGMEEKVGEAKKEEAFNEETGEINWDCPCLGGMAHGPCGEDFKSAFSCFIYSKEEPKGSECLDAFKKMQGCFKEHEDIYGNLVDDSETPEGKVIA</sequence>
<dbReference type="VEuPathDB" id="FungiDB:TAPDE_001427"/>
<proteinExistence type="predicted"/>
<evidence type="ECO:0000256" key="8">
    <source>
        <dbReference type="ARBA" id="ARBA00023128"/>
    </source>
</evidence>
<comment type="cofactor">
    <cofactor evidence="1">
        <name>Cu(2+)</name>
        <dbReference type="ChEBI" id="CHEBI:29036"/>
    </cofactor>
</comment>
<evidence type="ECO:0000256" key="6">
    <source>
        <dbReference type="ARBA" id="ARBA00023002"/>
    </source>
</evidence>
<gene>
    <name evidence="13" type="ORF">TAPDE_001427</name>
</gene>
<dbReference type="GO" id="GO:0045041">
    <property type="term" value="P:protein import into mitochondrial intermembrane space"/>
    <property type="evidence" value="ECO:0007669"/>
    <property type="project" value="InterPro"/>
</dbReference>
<evidence type="ECO:0000313" key="13">
    <source>
        <dbReference type="EMBL" id="CCG81576.1"/>
    </source>
</evidence>
<keyword evidence="9" id="KW-1015">Disulfide bond</keyword>
<feature type="compositionally biased region" description="Low complexity" evidence="12">
    <location>
        <begin position="153"/>
        <end position="168"/>
    </location>
</feature>
<accession>R4X8F9</accession>
<dbReference type="EMBL" id="CAHR02000045">
    <property type="protein sequence ID" value="CCG81576.1"/>
    <property type="molecule type" value="Genomic_DNA"/>
</dbReference>
<name>R4X8F9_TAPDE</name>
<evidence type="ECO:0000256" key="2">
    <source>
        <dbReference type="ARBA" id="ARBA00004164"/>
    </source>
</evidence>
<keyword evidence="5" id="KW-0653">Protein transport</keyword>
<evidence type="ECO:0000256" key="10">
    <source>
        <dbReference type="ARBA" id="ARBA00023284"/>
    </source>
</evidence>
<dbReference type="eggNOG" id="KOG4149">
    <property type="taxonomic scope" value="Eukaryota"/>
</dbReference>
<feature type="compositionally biased region" description="Basic and acidic residues" evidence="12">
    <location>
        <begin position="133"/>
        <end position="150"/>
    </location>
</feature>
<comment type="caution">
    <text evidence="13">The sequence shown here is derived from an EMBL/GenBank/DDBJ whole genome shotgun (WGS) entry which is preliminary data.</text>
</comment>
<keyword evidence="4" id="KW-0813">Transport</keyword>
<feature type="compositionally biased region" description="Basic and acidic residues" evidence="12">
    <location>
        <begin position="177"/>
        <end position="189"/>
    </location>
</feature>
<evidence type="ECO:0000256" key="11">
    <source>
        <dbReference type="ARBA" id="ARBA00033150"/>
    </source>
</evidence>
<protein>
    <recommendedName>
        <fullName evidence="3">Mitochondrial intermembrane space import and assembly protein 40</fullName>
    </recommendedName>
    <alternativeName>
        <fullName evidence="11">Mitochondrial import inner membrane translocase TIM40</fullName>
    </alternativeName>
</protein>
<dbReference type="AlphaFoldDB" id="R4X8F9"/>
<feature type="region of interest" description="Disordered" evidence="12">
    <location>
        <begin position="48"/>
        <end position="193"/>
    </location>
</feature>
<dbReference type="Proteomes" id="UP000013776">
    <property type="component" value="Unassembled WGS sequence"/>
</dbReference>
<evidence type="ECO:0000256" key="1">
    <source>
        <dbReference type="ARBA" id="ARBA00001973"/>
    </source>
</evidence>
<feature type="compositionally biased region" description="Polar residues" evidence="12">
    <location>
        <begin position="72"/>
        <end position="87"/>
    </location>
</feature>
<keyword evidence="6" id="KW-0560">Oxidoreductase</keyword>
<dbReference type="OrthoDB" id="7481291at2759"/>
<evidence type="ECO:0000256" key="4">
    <source>
        <dbReference type="ARBA" id="ARBA00022448"/>
    </source>
</evidence>
<evidence type="ECO:0000256" key="12">
    <source>
        <dbReference type="SAM" id="MobiDB-lite"/>
    </source>
</evidence>
<reference evidence="13 14" key="1">
    <citation type="journal article" date="2013" name="MBio">
        <title>Genome sequencing of the plant pathogen Taphrina deformans, the causal agent of peach leaf curl.</title>
        <authorList>
            <person name="Cisse O.H."/>
            <person name="Almeida J.M.G.C.F."/>
            <person name="Fonseca A."/>
            <person name="Kumar A.A."/>
            <person name="Salojaervi J."/>
            <person name="Overmyer K."/>
            <person name="Hauser P.M."/>
            <person name="Pagni M."/>
        </authorList>
    </citation>
    <scope>NUCLEOTIDE SEQUENCE [LARGE SCALE GENOMIC DNA]</scope>
    <source>
        <strain evidence="14">PYCC 5710 / ATCC 11124 / CBS 356.35 / IMI 108563 / JCM 9778 / NBRC 8474</strain>
    </source>
</reference>
<keyword evidence="8" id="KW-0496">Mitochondrion</keyword>
<dbReference type="PANTHER" id="PTHR21622:SF0">
    <property type="entry name" value="COILED-COIL-HELIX-COILED-COIL-HELIX DOMAIN CONTAINING 4"/>
    <property type="match status" value="1"/>
</dbReference>
<evidence type="ECO:0000256" key="7">
    <source>
        <dbReference type="ARBA" id="ARBA00023010"/>
    </source>
</evidence>
<comment type="subcellular location">
    <subcellularLocation>
        <location evidence="2">Mitochondrion inner membrane</location>
        <topology evidence="2">Single-pass type II membrane protein</topology>
        <orientation evidence="2">Intermembrane side</orientation>
    </subcellularLocation>
</comment>
<dbReference type="PANTHER" id="PTHR21622">
    <property type="entry name" value="COILED-COIL-HELIX-COILED-COIL-HELIX DOMAIN CONTAINING 4"/>
    <property type="match status" value="1"/>
</dbReference>
<dbReference type="STRING" id="1097556.R4X8F9"/>
<dbReference type="GO" id="GO:0005743">
    <property type="term" value="C:mitochondrial inner membrane"/>
    <property type="evidence" value="ECO:0007669"/>
    <property type="project" value="UniProtKB-SubCell"/>
</dbReference>
<organism evidence="13 14">
    <name type="scientific">Taphrina deformans (strain PYCC 5710 / ATCC 11124 / CBS 356.35 / IMI 108563 / JCM 9778 / NBRC 8474)</name>
    <name type="common">Peach leaf curl fungus</name>
    <name type="synonym">Lalaria deformans</name>
    <dbReference type="NCBI Taxonomy" id="1097556"/>
    <lineage>
        <taxon>Eukaryota</taxon>
        <taxon>Fungi</taxon>
        <taxon>Dikarya</taxon>
        <taxon>Ascomycota</taxon>
        <taxon>Taphrinomycotina</taxon>
        <taxon>Taphrinomycetes</taxon>
        <taxon>Taphrinales</taxon>
        <taxon>Taphrinaceae</taxon>
        <taxon>Taphrina</taxon>
    </lineage>
</organism>
<keyword evidence="7" id="KW-0811">Translocation</keyword>
<evidence type="ECO:0000256" key="5">
    <source>
        <dbReference type="ARBA" id="ARBA00022927"/>
    </source>
</evidence>
<dbReference type="GO" id="GO:0015035">
    <property type="term" value="F:protein-disulfide reductase activity"/>
    <property type="evidence" value="ECO:0007669"/>
    <property type="project" value="InterPro"/>
</dbReference>
<dbReference type="PROSITE" id="PS51808">
    <property type="entry name" value="CHCH"/>
    <property type="match status" value="1"/>
</dbReference>
<evidence type="ECO:0000256" key="9">
    <source>
        <dbReference type="ARBA" id="ARBA00023157"/>
    </source>
</evidence>
<evidence type="ECO:0000313" key="14">
    <source>
        <dbReference type="Proteomes" id="UP000013776"/>
    </source>
</evidence>
<dbReference type="Gene3D" id="1.10.287.2900">
    <property type="match status" value="1"/>
</dbReference>